<feature type="transmembrane region" description="Helical" evidence="1">
    <location>
        <begin position="195"/>
        <end position="219"/>
    </location>
</feature>
<feature type="transmembrane region" description="Helical" evidence="1">
    <location>
        <begin position="112"/>
        <end position="133"/>
    </location>
</feature>
<evidence type="ECO:0000256" key="1">
    <source>
        <dbReference type="SAM" id="Phobius"/>
    </source>
</evidence>
<name>A0A857N5Z7_9BACT</name>
<evidence type="ECO:0000313" key="3">
    <source>
        <dbReference type="Proteomes" id="UP000463983"/>
    </source>
</evidence>
<organism evidence="2 3">
    <name type="scientific">Candidatus Chazhemtobacterium aquaticus</name>
    <dbReference type="NCBI Taxonomy" id="2715735"/>
    <lineage>
        <taxon>Bacteria</taxon>
        <taxon>Candidatus Chazhemtobacteraceae</taxon>
        <taxon>Candidatus Chazhemtobacterium</taxon>
    </lineage>
</organism>
<dbReference type="AlphaFoldDB" id="A0A857N5Z7"/>
<reference evidence="3" key="1">
    <citation type="journal article" date="2020" name="Microorganisms">
        <title>Complete Genome of a Member of a New Bacterial Lineage in the Microgenomates Group Reveals an Unusual Nucleotide Composition Disparity Between Two Strands of DNA and Limited Metabolic Potential.</title>
        <authorList>
            <person name="Kadnikov V.V."/>
            <person name="Mardanov A.V."/>
            <person name="Beletsky A.V."/>
            <person name="Karnachuk O.V."/>
            <person name="Ravin N.V."/>
        </authorList>
    </citation>
    <scope>NUCLEOTIDE SEQUENCE [LARGE SCALE GENOMIC DNA]</scope>
</reference>
<feature type="transmembrane region" description="Helical" evidence="1">
    <location>
        <begin position="153"/>
        <end position="175"/>
    </location>
</feature>
<feature type="transmembrane region" description="Helical" evidence="1">
    <location>
        <begin position="50"/>
        <end position="71"/>
    </location>
</feature>
<evidence type="ECO:0000313" key="2">
    <source>
        <dbReference type="EMBL" id="QHO63486.1"/>
    </source>
</evidence>
<feature type="transmembrane region" description="Helical" evidence="1">
    <location>
        <begin position="83"/>
        <end position="100"/>
    </location>
</feature>
<sequence>MKPVKKNKPNLSAHIIYLLFFTAVIMLLPPLLHLPLVLSFLPSLSISSHWFLELSFLFGVTLIPLLVIYVFSKLILVIKKPSYFIILSALLLILVSYLNLDYSFILVNQANATRLLVFGLIFTLYTSLVLSYFWKKIFVKGYVSYAHLLKPSLYLVAFLLFIEWLIMITTGRNLLLDLYILLGESLIELINIFYLDFYGFVGIFFSLLASTTALISLFIHSRWHLS</sequence>
<protein>
    <submittedName>
        <fullName evidence="2">Uncharacterized protein</fullName>
    </submittedName>
</protein>
<keyword evidence="1" id="KW-0812">Transmembrane</keyword>
<keyword evidence="1" id="KW-0472">Membrane</keyword>
<keyword evidence="1" id="KW-1133">Transmembrane helix</keyword>
<dbReference type="KEGG" id="caqa:MICH65_0505"/>
<gene>
    <name evidence="2" type="ORF">MICH65_0505</name>
</gene>
<dbReference type="EMBL" id="CP047901">
    <property type="protein sequence ID" value="QHO63486.1"/>
    <property type="molecule type" value="Genomic_DNA"/>
</dbReference>
<dbReference type="RefSeq" id="WP_161931865.1">
    <property type="nucleotide sequence ID" value="NZ_CP047901.1"/>
</dbReference>
<feature type="transmembrane region" description="Helical" evidence="1">
    <location>
        <begin position="15"/>
        <end position="38"/>
    </location>
</feature>
<accession>A0A857N5Z7</accession>
<proteinExistence type="predicted"/>
<dbReference type="Proteomes" id="UP000463983">
    <property type="component" value="Chromosome"/>
</dbReference>
<keyword evidence="3" id="KW-1185">Reference proteome</keyword>